<keyword evidence="3 8" id="KW-0813">Transport</keyword>
<evidence type="ECO:0000256" key="5">
    <source>
        <dbReference type="ARBA" id="ARBA00022692"/>
    </source>
</evidence>
<dbReference type="GO" id="GO:0043190">
    <property type="term" value="C:ATP-binding cassette (ABC) transporter complex"/>
    <property type="evidence" value="ECO:0007669"/>
    <property type="project" value="InterPro"/>
</dbReference>
<feature type="transmembrane region" description="Helical" evidence="9">
    <location>
        <begin position="156"/>
        <end position="178"/>
    </location>
</feature>
<feature type="transmembrane region" description="Helical" evidence="9">
    <location>
        <begin position="215"/>
        <end position="234"/>
    </location>
</feature>
<organism evidence="10 11">
    <name type="scientific">Rubritalea profundi</name>
    <dbReference type="NCBI Taxonomy" id="1658618"/>
    <lineage>
        <taxon>Bacteria</taxon>
        <taxon>Pseudomonadati</taxon>
        <taxon>Verrucomicrobiota</taxon>
        <taxon>Verrucomicrobiia</taxon>
        <taxon>Verrucomicrobiales</taxon>
        <taxon>Rubritaleaceae</taxon>
        <taxon>Rubritalea</taxon>
    </lineage>
</organism>
<dbReference type="SUPFAM" id="SSF81345">
    <property type="entry name" value="ABC transporter involved in vitamin B12 uptake, BtuC"/>
    <property type="match status" value="1"/>
</dbReference>
<feature type="transmembrane region" description="Helical" evidence="9">
    <location>
        <begin position="268"/>
        <end position="287"/>
    </location>
</feature>
<evidence type="ECO:0000256" key="3">
    <source>
        <dbReference type="ARBA" id="ARBA00022448"/>
    </source>
</evidence>
<comment type="caution">
    <text evidence="10">The sequence shown here is derived from an EMBL/GenBank/DDBJ whole genome shotgun (WGS) entry which is preliminary data.</text>
</comment>
<feature type="transmembrane region" description="Helical" evidence="9">
    <location>
        <begin position="44"/>
        <end position="63"/>
    </location>
</feature>
<comment type="similarity">
    <text evidence="2 8">Belongs to the ABC-3 integral membrane protein family.</text>
</comment>
<keyword evidence="7 9" id="KW-0472">Membrane</keyword>
<keyword evidence="6 9" id="KW-1133">Transmembrane helix</keyword>
<gene>
    <name evidence="10" type="ORF">BSZ32_15420</name>
</gene>
<dbReference type="EMBL" id="MQWA01000001">
    <property type="protein sequence ID" value="PQJ30390.1"/>
    <property type="molecule type" value="Genomic_DNA"/>
</dbReference>
<name>A0A2S7U756_9BACT</name>
<feature type="transmembrane region" description="Helical" evidence="9">
    <location>
        <begin position="241"/>
        <end position="262"/>
    </location>
</feature>
<evidence type="ECO:0008006" key="12">
    <source>
        <dbReference type="Google" id="ProtNLM"/>
    </source>
</evidence>
<evidence type="ECO:0000256" key="9">
    <source>
        <dbReference type="SAM" id="Phobius"/>
    </source>
</evidence>
<feature type="transmembrane region" description="Helical" evidence="9">
    <location>
        <begin position="16"/>
        <end position="39"/>
    </location>
</feature>
<feature type="transmembrane region" description="Helical" evidence="9">
    <location>
        <begin position="100"/>
        <end position="121"/>
    </location>
</feature>
<keyword evidence="5 8" id="KW-0812">Transmembrane</keyword>
<keyword evidence="4" id="KW-1003">Cell membrane</keyword>
<evidence type="ECO:0000313" key="10">
    <source>
        <dbReference type="EMBL" id="PQJ30390.1"/>
    </source>
</evidence>
<dbReference type="GO" id="GO:0055085">
    <property type="term" value="P:transmembrane transport"/>
    <property type="evidence" value="ECO:0007669"/>
    <property type="project" value="InterPro"/>
</dbReference>
<dbReference type="PANTHER" id="PTHR30477">
    <property type="entry name" value="ABC-TRANSPORTER METAL-BINDING PROTEIN"/>
    <property type="match status" value="1"/>
</dbReference>
<feature type="transmembrane region" description="Helical" evidence="9">
    <location>
        <begin position="190"/>
        <end position="209"/>
    </location>
</feature>
<dbReference type="InterPro" id="IPR001626">
    <property type="entry name" value="ABC_TroCD"/>
</dbReference>
<evidence type="ECO:0000256" key="1">
    <source>
        <dbReference type="ARBA" id="ARBA00004651"/>
    </source>
</evidence>
<comment type="subcellular location">
    <subcellularLocation>
        <location evidence="1 8">Cell membrane</location>
        <topology evidence="1 8">Multi-pass membrane protein</topology>
    </subcellularLocation>
</comment>
<dbReference type="Proteomes" id="UP000239907">
    <property type="component" value="Unassembled WGS sequence"/>
</dbReference>
<dbReference type="GO" id="GO:0010043">
    <property type="term" value="P:response to zinc ion"/>
    <property type="evidence" value="ECO:0007669"/>
    <property type="project" value="TreeGrafter"/>
</dbReference>
<dbReference type="RefSeq" id="WP_165788885.1">
    <property type="nucleotide sequence ID" value="NZ_MQWA01000001.1"/>
</dbReference>
<accession>A0A2S7U756</accession>
<evidence type="ECO:0000256" key="8">
    <source>
        <dbReference type="RuleBase" id="RU003943"/>
    </source>
</evidence>
<keyword evidence="11" id="KW-1185">Reference proteome</keyword>
<dbReference type="CDD" id="cd06550">
    <property type="entry name" value="TM_ABC_iron-siderophores_like"/>
    <property type="match status" value="1"/>
</dbReference>
<dbReference type="Pfam" id="PF00950">
    <property type="entry name" value="ABC-3"/>
    <property type="match status" value="1"/>
</dbReference>
<dbReference type="AlphaFoldDB" id="A0A2S7U756"/>
<dbReference type="Gene3D" id="1.10.3470.10">
    <property type="entry name" value="ABC transporter involved in vitamin B12 uptake, BtuC"/>
    <property type="match status" value="1"/>
</dbReference>
<dbReference type="PANTHER" id="PTHR30477:SF8">
    <property type="entry name" value="METAL TRANSPORT SYSTEM MEMBRANE PROTEIN CT_070-RELATED"/>
    <property type="match status" value="1"/>
</dbReference>
<sequence length="307" mass="33176">MVEWIERPFILGAEDVFYLVMMAFFVALPCSQLGAFLVLRRMSLVGDAISHSVLPGIVVAFLFTEDLSSPWLLVGASGAGLLVTFMIEMIHSKTRVKQDAAIGIAFTSLFAIGVILVSVYASKVHIDADCVVYGKLVSILDHDSVTMLGYDVPKPLVTSAIVAILTMLTVIVCYRILLLSSFDPGMAASIGYRPRIVHYALMAVLSMVVVTSFQAVGAILVIALLIIPAASAYLCSHRLKVMLLLSGVHALISSVMGLYLYVWMDCSFAAAMVVAGSILFLFAWFFGPADGIIIKAFHRRSISLGND</sequence>
<dbReference type="InterPro" id="IPR037294">
    <property type="entry name" value="ABC_BtuC-like"/>
</dbReference>
<evidence type="ECO:0000256" key="7">
    <source>
        <dbReference type="ARBA" id="ARBA00023136"/>
    </source>
</evidence>
<evidence type="ECO:0000256" key="6">
    <source>
        <dbReference type="ARBA" id="ARBA00022989"/>
    </source>
</evidence>
<evidence type="ECO:0000313" key="11">
    <source>
        <dbReference type="Proteomes" id="UP000239907"/>
    </source>
</evidence>
<proteinExistence type="inferred from homology"/>
<feature type="transmembrane region" description="Helical" evidence="9">
    <location>
        <begin position="69"/>
        <end position="88"/>
    </location>
</feature>
<evidence type="ECO:0000256" key="4">
    <source>
        <dbReference type="ARBA" id="ARBA00022475"/>
    </source>
</evidence>
<evidence type="ECO:0000256" key="2">
    <source>
        <dbReference type="ARBA" id="ARBA00008034"/>
    </source>
</evidence>
<protein>
    <recommendedName>
        <fullName evidence="12">ABC transporter</fullName>
    </recommendedName>
</protein>
<reference evidence="10 11" key="1">
    <citation type="submission" date="2016-12" db="EMBL/GenBank/DDBJ databases">
        <title>Study of bacterial adaptation to deep sea.</title>
        <authorList>
            <person name="Song J."/>
            <person name="Yoshizawa S."/>
            <person name="Kogure K."/>
        </authorList>
    </citation>
    <scope>NUCLEOTIDE SEQUENCE [LARGE SCALE GENOMIC DNA]</scope>
    <source>
        <strain evidence="10 11">SAORIC-165</strain>
    </source>
</reference>